<dbReference type="InterPro" id="IPR051557">
    <property type="entry name" value="NipSnap_domain"/>
</dbReference>
<proteinExistence type="inferred from homology"/>
<accession>A0A4U6RXY7</accession>
<dbReference type="InterPro" id="IPR012577">
    <property type="entry name" value="NIPSNAP"/>
</dbReference>
<dbReference type="EMBL" id="SZZP01000013">
    <property type="protein sequence ID" value="TKV79278.1"/>
    <property type="molecule type" value="Genomic_DNA"/>
</dbReference>
<gene>
    <name evidence="3" type="ORF">FDV58_21830</name>
</gene>
<organism evidence="3 4">
    <name type="scientific">Bradyrhizobium elkanii</name>
    <dbReference type="NCBI Taxonomy" id="29448"/>
    <lineage>
        <taxon>Bacteria</taxon>
        <taxon>Pseudomonadati</taxon>
        <taxon>Pseudomonadota</taxon>
        <taxon>Alphaproteobacteria</taxon>
        <taxon>Hyphomicrobiales</taxon>
        <taxon>Nitrobacteraceae</taxon>
        <taxon>Bradyrhizobium</taxon>
    </lineage>
</organism>
<evidence type="ECO:0000313" key="3">
    <source>
        <dbReference type="EMBL" id="TKV79278.1"/>
    </source>
</evidence>
<comment type="similarity">
    <text evidence="1">Belongs to the NipSnap family.</text>
</comment>
<dbReference type="Gene3D" id="3.30.70.100">
    <property type="match status" value="2"/>
</dbReference>
<evidence type="ECO:0000313" key="4">
    <source>
        <dbReference type="Proteomes" id="UP000305095"/>
    </source>
</evidence>
<sequence>MPGFFVCPHRPSETVRETIMIYELRTYTVRPGAVGEMVKAASTISRDIRADNFGKLEGYWITEIGPLNQVMHMWSYADLNERTRLRAELAKNPRWTGEYIPVIRPLLVRQEVRLLNAIIPPVAPATSGNIYEFRNYRAKPVGGAKQWLDLITGVMPEREKYSKIVGLWTTEAGQPNEVCHIWAYPDLNARAAARGNAMKDPAWLEFLSKGTQVLEEMHSTIMLPATHSPLQ</sequence>
<dbReference type="PANTHER" id="PTHR21017">
    <property type="entry name" value="NIPSNAP-RELATED"/>
    <property type="match status" value="1"/>
</dbReference>
<dbReference type="InterPro" id="IPR011008">
    <property type="entry name" value="Dimeric_a/b-barrel"/>
</dbReference>
<dbReference type="SUPFAM" id="SSF54909">
    <property type="entry name" value="Dimeric alpha+beta barrel"/>
    <property type="match status" value="2"/>
</dbReference>
<dbReference type="PANTHER" id="PTHR21017:SF17">
    <property type="entry name" value="PROTEIN NIPSNAP"/>
    <property type="match status" value="1"/>
</dbReference>
<reference evidence="3 4" key="1">
    <citation type="submission" date="2019-05" db="EMBL/GenBank/DDBJ databases">
        <title>Draft Genome of Bradyrhizobium elkanii strain SEMIA 938, Used in Commercial Inoculants for Lupinus spp. in Brazil.</title>
        <authorList>
            <person name="Hungria M."/>
            <person name="Delamuta J.R.M."/>
            <person name="Ribeiro R.A."/>
            <person name="Nogueira M.A."/>
        </authorList>
    </citation>
    <scope>NUCLEOTIDE SEQUENCE [LARGE SCALE GENOMIC DNA]</scope>
    <source>
        <strain evidence="3 4">Semia 938</strain>
    </source>
</reference>
<comment type="caution">
    <text evidence="3">The sequence shown here is derived from an EMBL/GenBank/DDBJ whole genome shotgun (WGS) entry which is preliminary data.</text>
</comment>
<evidence type="ECO:0000256" key="1">
    <source>
        <dbReference type="ARBA" id="ARBA00005291"/>
    </source>
</evidence>
<dbReference type="Pfam" id="PF07978">
    <property type="entry name" value="NIPSNAP"/>
    <property type="match status" value="2"/>
</dbReference>
<feature type="domain" description="NIPSNAP" evidence="2">
    <location>
        <begin position="131"/>
        <end position="229"/>
    </location>
</feature>
<dbReference type="AlphaFoldDB" id="A0A4U6RXY7"/>
<feature type="domain" description="NIPSNAP" evidence="2">
    <location>
        <begin position="22"/>
        <end position="115"/>
    </location>
</feature>
<evidence type="ECO:0000259" key="2">
    <source>
        <dbReference type="Pfam" id="PF07978"/>
    </source>
</evidence>
<name>A0A4U6RXY7_BRAEL</name>
<dbReference type="Proteomes" id="UP000305095">
    <property type="component" value="Unassembled WGS sequence"/>
</dbReference>
<protein>
    <submittedName>
        <fullName evidence="3">NIPSNAP family protein</fullName>
    </submittedName>
</protein>